<sequence>MSSHHAAAGSKIACCWAMPFDWPNGTVEVNDWLPSSLDFSSSLPEVLPADRFPAVPNLLGWLHWLYCLVWLKTCHISERPPFLVRAPRLLPSLSGLQDEEGRRRLHYWLPFLLCAPPLMGLVCEFFRLVAQKVKANRPPDRGKYMALHPCDPGASEEDVEKWEKSNSRQLRLSDDLHTGSDDSEEKSRSRHSRCPWMPHCFSLALIIYHFFCVSLVAIALRSGWLLMEGGGSFAWELWALWQQSCLWSLFVQNLLRCCRCDAEALKQPTFSKVMLYTAPMFSELCDSMKDWIMTGICLQAAPMMKGFYLGLVITSADLLNRILFHDWVMAIFPFRITDKLTIHPPLMVPAFGLLNNWLSEQIFDNGPGGLFALCCGQVVLFLFWRCGQDCQCYFSTGCPWPYLQLTFPYFCSIWFFEFFNSLVCPLQLQDLLCDSGCLFVCSAYVIVISYHLVTSDPETAADLRSAYRSILSLPPHAPWARSESCWGRLEDHVTDMAVDFVSSSRRLIAWAEDMPQGFIGLSFVMTHMHKVHRPFGFAALSAGLSFLKGFLIPTGQGFMLSYKLAKARQETRDLKQFAEIFARNHKLDQIRGAVNVLLAKETDNNQKEDDAIQLIKENFVEVELHLREKLRMPKNKTKSLYQEVDKLLEEYGSGASMYSQGAVNERFLQDLRQELASLD</sequence>
<feature type="transmembrane region" description="Helical" evidence="2">
    <location>
        <begin position="107"/>
        <end position="129"/>
    </location>
</feature>
<evidence type="ECO:0000256" key="1">
    <source>
        <dbReference type="SAM" id="MobiDB-lite"/>
    </source>
</evidence>
<evidence type="ECO:0000313" key="3">
    <source>
        <dbReference type="EMBL" id="CAK9067644.1"/>
    </source>
</evidence>
<feature type="region of interest" description="Disordered" evidence="1">
    <location>
        <begin position="173"/>
        <end position="192"/>
    </location>
</feature>
<dbReference type="EMBL" id="CAXAMN010022250">
    <property type="protein sequence ID" value="CAK9067644.1"/>
    <property type="molecule type" value="Genomic_DNA"/>
</dbReference>
<feature type="transmembrane region" description="Helical" evidence="2">
    <location>
        <begin position="196"/>
        <end position="220"/>
    </location>
</feature>
<keyword evidence="2" id="KW-1133">Transmembrane helix</keyword>
<evidence type="ECO:0000256" key="2">
    <source>
        <dbReference type="SAM" id="Phobius"/>
    </source>
</evidence>
<gene>
    <name evidence="3" type="ORF">CCMP2556_LOCUS33235</name>
</gene>
<protein>
    <submittedName>
        <fullName evidence="3">Uncharacterized protein</fullName>
    </submittedName>
</protein>
<dbReference type="Proteomes" id="UP001642484">
    <property type="component" value="Unassembled WGS sequence"/>
</dbReference>
<name>A0ABP0NYP2_9DINO</name>
<comment type="caution">
    <text evidence="3">The sequence shown here is derived from an EMBL/GenBank/DDBJ whole genome shotgun (WGS) entry which is preliminary data.</text>
</comment>
<proteinExistence type="predicted"/>
<organism evidence="3 4">
    <name type="scientific">Durusdinium trenchii</name>
    <dbReference type="NCBI Taxonomy" id="1381693"/>
    <lineage>
        <taxon>Eukaryota</taxon>
        <taxon>Sar</taxon>
        <taxon>Alveolata</taxon>
        <taxon>Dinophyceae</taxon>
        <taxon>Suessiales</taxon>
        <taxon>Symbiodiniaceae</taxon>
        <taxon>Durusdinium</taxon>
    </lineage>
</organism>
<accession>A0ABP0NYP2</accession>
<reference evidence="3 4" key="1">
    <citation type="submission" date="2024-02" db="EMBL/GenBank/DDBJ databases">
        <authorList>
            <person name="Chen Y."/>
            <person name="Shah S."/>
            <person name="Dougan E. K."/>
            <person name="Thang M."/>
            <person name="Chan C."/>
        </authorList>
    </citation>
    <scope>NUCLEOTIDE SEQUENCE [LARGE SCALE GENOMIC DNA]</scope>
</reference>
<keyword evidence="2" id="KW-0472">Membrane</keyword>
<evidence type="ECO:0000313" key="4">
    <source>
        <dbReference type="Proteomes" id="UP001642484"/>
    </source>
</evidence>
<keyword evidence="4" id="KW-1185">Reference proteome</keyword>
<keyword evidence="2" id="KW-0812">Transmembrane</keyword>